<reference evidence="9 10" key="1">
    <citation type="submission" date="2015-04" db="EMBL/GenBank/DDBJ databases">
        <title>Evaluation of non-dairy Lactococcus lactis with potential dairy applications reveals extensive phenotype-genotype disparity.</title>
        <authorList>
            <person name="Cavanagh D."/>
            <person name="Casey A."/>
            <person name="Altermann E."/>
            <person name="Cotter P."/>
            <person name="Fitzgerald G.F."/>
            <person name="McAuliffe O."/>
        </authorList>
    </citation>
    <scope>NUCLEOTIDE SEQUENCE [LARGE SCALE GENOMIC DNA]</scope>
    <source>
        <strain evidence="9 10">DPC6856</strain>
    </source>
</reference>
<evidence type="ECO:0000256" key="4">
    <source>
        <dbReference type="ARBA" id="ARBA00022833"/>
    </source>
</evidence>
<protein>
    <submittedName>
        <fullName evidence="9">ATP-dependent metallopeptidase HflB, hflB</fullName>
    </submittedName>
</protein>
<evidence type="ECO:0000256" key="6">
    <source>
        <dbReference type="ARBA" id="ARBA00023049"/>
    </source>
</evidence>
<dbReference type="PANTHER" id="PTHR43655:SF38">
    <property type="entry name" value="ATP-DEPENDENT ZINC METALLOPROTEASE YME1L"/>
    <property type="match status" value="1"/>
</dbReference>
<feature type="compositionally biased region" description="Basic and acidic residues" evidence="7">
    <location>
        <begin position="171"/>
        <end position="199"/>
    </location>
</feature>
<keyword evidence="6" id="KW-0378">Hydrolase</keyword>
<dbReference type="EMBL" id="LAVW01000089">
    <property type="protein sequence ID" value="KKW74130.1"/>
    <property type="molecule type" value="Genomic_DNA"/>
</dbReference>
<dbReference type="Pfam" id="PF01434">
    <property type="entry name" value="Peptidase_M41"/>
    <property type="match status" value="1"/>
</dbReference>
<organism evidence="9 10">
    <name type="scientific">Lactococcus lactis subsp. cremoris</name>
    <name type="common">Streptococcus cremoris</name>
    <dbReference type="NCBI Taxonomy" id="1359"/>
    <lineage>
        <taxon>Bacteria</taxon>
        <taxon>Bacillati</taxon>
        <taxon>Bacillota</taxon>
        <taxon>Bacilli</taxon>
        <taxon>Lactobacillales</taxon>
        <taxon>Streptococcaceae</taxon>
        <taxon>Lactococcus</taxon>
    </lineage>
</organism>
<comment type="caution">
    <text evidence="9">The sequence shown here is derived from an EMBL/GenBank/DDBJ whole genome shotgun (WGS) entry which is preliminary data.</text>
</comment>
<name>A0ABR5EID1_LACLC</name>
<dbReference type="Gene3D" id="1.20.58.760">
    <property type="entry name" value="Peptidase M41"/>
    <property type="match status" value="1"/>
</dbReference>
<comment type="cofactor">
    <cofactor evidence="1">
        <name>Zn(2+)</name>
        <dbReference type="ChEBI" id="CHEBI:29105"/>
    </cofactor>
</comment>
<dbReference type="InterPro" id="IPR037219">
    <property type="entry name" value="Peptidase_M41-like"/>
</dbReference>
<keyword evidence="5" id="KW-0067">ATP-binding</keyword>
<evidence type="ECO:0000256" key="7">
    <source>
        <dbReference type="SAM" id="MobiDB-lite"/>
    </source>
</evidence>
<sequence length="199" mass="22099">MQPTNLHLQDQLASLMGGRLGEEIVFGVATPGASNDIEKATHIARSMVTEYGMSKKLGMVSYEGDHQVFIGRDYGQTKTYSEATAVMIDDEVRRILGEAYDRAKEAIETHREQHKAIAQALLKYETLDAKQIMSLFTTGKMPDEAAAAEVPEPKTFEESLKDANANVDNSSKIDLHKGEEKSDYKPEENKEKSEDETAN</sequence>
<keyword evidence="6" id="KW-0482">Metalloprotease</keyword>
<dbReference type="SUPFAM" id="SSF140990">
    <property type="entry name" value="FtsH protease domain-like"/>
    <property type="match status" value="1"/>
</dbReference>
<evidence type="ECO:0000259" key="8">
    <source>
        <dbReference type="Pfam" id="PF01434"/>
    </source>
</evidence>
<dbReference type="Proteomes" id="UP000034513">
    <property type="component" value="Unassembled WGS sequence"/>
</dbReference>
<dbReference type="InterPro" id="IPR050928">
    <property type="entry name" value="ATP-dep_Zn_Metalloprotease"/>
</dbReference>
<dbReference type="InterPro" id="IPR000642">
    <property type="entry name" value="Peptidase_M41"/>
</dbReference>
<accession>A0ABR5EID1</accession>
<dbReference type="PANTHER" id="PTHR43655">
    <property type="entry name" value="ATP-DEPENDENT PROTEASE"/>
    <property type="match status" value="1"/>
</dbReference>
<keyword evidence="6" id="KW-0645">Protease</keyword>
<evidence type="ECO:0000256" key="3">
    <source>
        <dbReference type="ARBA" id="ARBA00022741"/>
    </source>
</evidence>
<feature type="region of interest" description="Disordered" evidence="7">
    <location>
        <begin position="159"/>
        <end position="199"/>
    </location>
</feature>
<proteinExistence type="predicted"/>
<gene>
    <name evidence="9" type="ORF">VN93_0676</name>
</gene>
<evidence type="ECO:0000256" key="1">
    <source>
        <dbReference type="ARBA" id="ARBA00001947"/>
    </source>
</evidence>
<keyword evidence="4" id="KW-0862">Zinc</keyword>
<keyword evidence="3" id="KW-0547">Nucleotide-binding</keyword>
<evidence type="ECO:0000256" key="5">
    <source>
        <dbReference type="ARBA" id="ARBA00022840"/>
    </source>
</evidence>
<keyword evidence="10" id="KW-1185">Reference proteome</keyword>
<evidence type="ECO:0000256" key="2">
    <source>
        <dbReference type="ARBA" id="ARBA00022723"/>
    </source>
</evidence>
<feature type="domain" description="Peptidase M41" evidence="8">
    <location>
        <begin position="4"/>
        <end position="135"/>
    </location>
</feature>
<keyword evidence="2" id="KW-0479">Metal-binding</keyword>
<evidence type="ECO:0000313" key="9">
    <source>
        <dbReference type="EMBL" id="KKW74130.1"/>
    </source>
</evidence>
<evidence type="ECO:0000313" key="10">
    <source>
        <dbReference type="Proteomes" id="UP000034513"/>
    </source>
</evidence>